<dbReference type="GO" id="GO:0005930">
    <property type="term" value="C:axoneme"/>
    <property type="evidence" value="ECO:0007669"/>
    <property type="project" value="UniProtKB-SubCell"/>
</dbReference>
<evidence type="ECO:0000256" key="6">
    <source>
        <dbReference type="ARBA" id="ARBA00029555"/>
    </source>
</evidence>
<gene>
    <name evidence="9" type="primary">Contig7685.g8194</name>
    <name evidence="9" type="ORF">STYLEM_2315</name>
</gene>
<keyword evidence="2" id="KW-0963">Cytoplasm</keyword>
<dbReference type="PANTHER" id="PTHR22455">
    <property type="entry name" value="CILIA- AND FLAGELLA-ASSOCIATED PROTEIN 91"/>
    <property type="match status" value="1"/>
</dbReference>
<comment type="similarity">
    <text evidence="5">Belongs to the CFAP91 family.</text>
</comment>
<dbReference type="EMBL" id="CCKQ01002247">
    <property type="protein sequence ID" value="CDW73339.1"/>
    <property type="molecule type" value="Genomic_DNA"/>
</dbReference>
<evidence type="ECO:0000256" key="7">
    <source>
        <dbReference type="SAM" id="Coils"/>
    </source>
</evidence>
<feature type="domain" description="CFAP91" evidence="8">
    <location>
        <begin position="56"/>
        <end position="208"/>
    </location>
</feature>
<name>A0A077ZUV7_STYLE</name>
<accession>A0A077ZUV7</accession>
<dbReference type="OMA" id="VQTMYRD"/>
<keyword evidence="7" id="KW-0175">Coiled coil</keyword>
<dbReference type="Pfam" id="PF14738">
    <property type="entry name" value="CFAP91"/>
    <property type="match status" value="1"/>
</dbReference>
<evidence type="ECO:0000313" key="9">
    <source>
        <dbReference type="EMBL" id="CDW73339.1"/>
    </source>
</evidence>
<dbReference type="FunCoup" id="A0A077ZUV7">
    <property type="interactions" value="3"/>
</dbReference>
<keyword evidence="3" id="KW-0206">Cytoskeleton</keyword>
<organism evidence="9 10">
    <name type="scientific">Stylonychia lemnae</name>
    <name type="common">Ciliate</name>
    <dbReference type="NCBI Taxonomy" id="5949"/>
    <lineage>
        <taxon>Eukaryota</taxon>
        <taxon>Sar</taxon>
        <taxon>Alveolata</taxon>
        <taxon>Ciliophora</taxon>
        <taxon>Intramacronucleata</taxon>
        <taxon>Spirotrichea</taxon>
        <taxon>Stichotrichia</taxon>
        <taxon>Sporadotrichida</taxon>
        <taxon>Oxytrichidae</taxon>
        <taxon>Stylonychinae</taxon>
        <taxon>Stylonychia</taxon>
    </lineage>
</organism>
<proteinExistence type="inferred from homology"/>
<dbReference type="InParanoid" id="A0A077ZUV7"/>
<sequence>MSDIKDLLKPRHKYFKRPIIPVLQSVPPEIVMQIPEEKIMSAKERIEEPKAKTVEIQTVYRESEAQTDPFTPEYVIEKENAPEVLTIAHLKYGKGLPASMAEMELIEQMREKRAFDNALPPTSDEACFTLRRKLMEEQEFREWNKREEDIKRIQNERLNLLQSALVEREKETEEKHAQRTEEIRLKKTENKERALAKIQRKRIKVLRKMYKARKNVEIKGKKRDIIEDYANFGSTVYAPITRDGLSLDKKANKYEVQPEALSTYQGLQELNRTLPNRVFENRVSVDKVKFQFKKNLTRKEIAHMAALKKAQATIDVAIEQQEVKDQKDDKDSILKNVKVRPPTPKYTEFTRVDNKEQHELNDRKQRAIILLQRLLRGRAKQNMMFEGKEKRLDLIAELRATEEWKAASDLEEEKVLIENYQERVLDGAAEALQADIISKTLDHLSKELVRFKQERRIASMVRLAEDVRRRREAEESGRRQAEQILRQREDVLYKELMSVHQGSVDSYLQNIITNTIDNTSSLQAYEEAKLKVQTLNNFIDKVEERRNKPEVLIKDLVSSFLIPDVQRKKLQRQLQFEEKKFLEAARKTIQSSVANAGQKLESENVLTYDPRHAN</sequence>
<dbReference type="OrthoDB" id="567787at2759"/>
<dbReference type="InterPro" id="IPR026720">
    <property type="entry name" value="CFAP91"/>
</dbReference>
<dbReference type="InterPro" id="IPR032840">
    <property type="entry name" value="CFAP91_dom"/>
</dbReference>
<dbReference type="AlphaFoldDB" id="A0A077ZUV7"/>
<evidence type="ECO:0000256" key="5">
    <source>
        <dbReference type="ARBA" id="ARBA00029468"/>
    </source>
</evidence>
<evidence type="ECO:0000256" key="4">
    <source>
        <dbReference type="ARBA" id="ARBA00023273"/>
    </source>
</evidence>
<evidence type="ECO:0000313" key="10">
    <source>
        <dbReference type="Proteomes" id="UP000039865"/>
    </source>
</evidence>
<evidence type="ECO:0000256" key="3">
    <source>
        <dbReference type="ARBA" id="ARBA00023212"/>
    </source>
</evidence>
<protein>
    <recommendedName>
        <fullName evidence="6">Cilia- and flagella-associated protein 91</fullName>
    </recommendedName>
</protein>
<keyword evidence="10" id="KW-1185">Reference proteome</keyword>
<evidence type="ECO:0000256" key="2">
    <source>
        <dbReference type="ARBA" id="ARBA00022490"/>
    </source>
</evidence>
<feature type="coiled-coil region" evidence="7">
    <location>
        <begin position="525"/>
        <end position="587"/>
    </location>
</feature>
<dbReference type="PANTHER" id="PTHR22455:SF10">
    <property type="entry name" value="CILIA- AND FLAGELLA-ASSOCIATED PROTEIN 91"/>
    <property type="match status" value="1"/>
</dbReference>
<reference evidence="9 10" key="1">
    <citation type="submission" date="2014-06" db="EMBL/GenBank/DDBJ databases">
        <authorList>
            <person name="Swart Estienne"/>
        </authorList>
    </citation>
    <scope>NUCLEOTIDE SEQUENCE [LARGE SCALE GENOMIC DNA]</scope>
    <source>
        <strain evidence="9 10">130c</strain>
    </source>
</reference>
<evidence type="ECO:0000256" key="1">
    <source>
        <dbReference type="ARBA" id="ARBA00004430"/>
    </source>
</evidence>
<dbReference type="Proteomes" id="UP000039865">
    <property type="component" value="Unassembled WGS sequence"/>
</dbReference>
<evidence type="ECO:0000259" key="8">
    <source>
        <dbReference type="Pfam" id="PF14738"/>
    </source>
</evidence>
<comment type="subcellular location">
    <subcellularLocation>
        <location evidence="1">Cytoplasm</location>
        <location evidence="1">Cytoskeleton</location>
        <location evidence="1">Cilium axoneme</location>
    </subcellularLocation>
</comment>
<keyword evidence="4" id="KW-0966">Cell projection</keyword>